<evidence type="ECO:0000313" key="2">
    <source>
        <dbReference type="EMBL" id="GJN64861.1"/>
    </source>
</evidence>
<proteinExistence type="predicted"/>
<protein>
    <recommendedName>
        <fullName evidence="1">Cupin type-2 domain-containing protein</fullName>
    </recommendedName>
</protein>
<dbReference type="InterPro" id="IPR013096">
    <property type="entry name" value="Cupin_2"/>
</dbReference>
<dbReference type="EMBL" id="BQKV01000049">
    <property type="protein sequence ID" value="GJN64861.1"/>
    <property type="molecule type" value="Genomic_DNA"/>
</dbReference>
<dbReference type="Proteomes" id="UP001055185">
    <property type="component" value="Unassembled WGS sequence"/>
</dbReference>
<accession>A0AA37MYB8</accession>
<dbReference type="Gene3D" id="2.60.120.10">
    <property type="entry name" value="Jelly Rolls"/>
    <property type="match status" value="1"/>
</dbReference>
<keyword evidence="3" id="KW-1185">Reference proteome</keyword>
<feature type="domain" description="Cupin type-2" evidence="1">
    <location>
        <begin position="48"/>
        <end position="123"/>
    </location>
</feature>
<dbReference type="InterPro" id="IPR052538">
    <property type="entry name" value="Flavonoid_dioxygenase-like"/>
</dbReference>
<dbReference type="InterPro" id="IPR011051">
    <property type="entry name" value="RmlC_Cupin_sf"/>
</dbReference>
<evidence type="ECO:0000259" key="1">
    <source>
        <dbReference type="Pfam" id="PF07883"/>
    </source>
</evidence>
<dbReference type="Pfam" id="PF07883">
    <property type="entry name" value="Cupin_2"/>
    <property type="match status" value="1"/>
</dbReference>
<dbReference type="AlphaFoldDB" id="A0AA37MYB8"/>
<comment type="caution">
    <text evidence="2">The sequence shown here is derived from an EMBL/GenBank/DDBJ whole genome shotgun (WGS) entry which is preliminary data.</text>
</comment>
<reference evidence="2" key="1">
    <citation type="journal article" date="2022" name="Int. J. Syst. Evol. Microbiol.">
        <title>Genome-based, phenotypic and chemotaxonomic classification of Faecalibacterium strains: proposal of three novel species Faecalibacterium duncaniae sp. nov., Faecalibacterium hattorii sp. nov. and Faecalibacterium gallinarum sp. nov. .</title>
        <authorList>
            <person name="Sakamoto M."/>
            <person name="Sakurai N."/>
            <person name="Tanno H."/>
            <person name="Iino T."/>
            <person name="Ohkuma M."/>
            <person name="Endo A."/>
        </authorList>
    </citation>
    <scope>NUCLEOTIDE SEQUENCE</scope>
    <source>
        <strain evidence="2">JCM 17207</strain>
    </source>
</reference>
<dbReference type="PANTHER" id="PTHR43346:SF1">
    <property type="entry name" value="QUERCETIN 2,3-DIOXYGENASE-RELATED"/>
    <property type="match status" value="1"/>
</dbReference>
<evidence type="ECO:0000313" key="3">
    <source>
        <dbReference type="Proteomes" id="UP001055185"/>
    </source>
</evidence>
<name>A0AA37MYB8_9FIRM</name>
<dbReference type="PANTHER" id="PTHR43346">
    <property type="entry name" value="LIGAND BINDING DOMAIN PROTEIN, PUTATIVE (AFU_ORTHOLOGUE AFUA_6G14370)-RELATED"/>
    <property type="match status" value="1"/>
</dbReference>
<gene>
    <name evidence="2" type="ORF">JCM17207_14860</name>
</gene>
<dbReference type="RefSeq" id="WP_238317051.1">
    <property type="nucleotide sequence ID" value="NZ_BQKV01000049.1"/>
</dbReference>
<dbReference type="SUPFAM" id="SSF51182">
    <property type="entry name" value="RmlC-like cupins"/>
    <property type="match status" value="1"/>
</dbReference>
<sequence>MSCNHCPYGCDTTDHGPNPYATNILCAARQNENFRTALWTGTYLQMTLMSIPVGGEIGLEMHSDVDQCIRVEGGKTTVRMGKHKCHLDLECTLNVGDAVFVPAGTWHNITNAGSCPLKLSSIYAPPQHPWGTVQPEPEDSDC</sequence>
<organism evidence="2 3">
    <name type="scientific">Faecalibacterium gallinarum</name>
    <dbReference type="NCBI Taxonomy" id="2903556"/>
    <lineage>
        <taxon>Bacteria</taxon>
        <taxon>Bacillati</taxon>
        <taxon>Bacillota</taxon>
        <taxon>Clostridia</taxon>
        <taxon>Eubacteriales</taxon>
        <taxon>Oscillospiraceae</taxon>
        <taxon>Faecalibacterium</taxon>
    </lineage>
</organism>
<dbReference type="InterPro" id="IPR014710">
    <property type="entry name" value="RmlC-like_jellyroll"/>
</dbReference>
<dbReference type="CDD" id="cd02223">
    <property type="entry name" value="cupin_Bh2720-like"/>
    <property type="match status" value="1"/>
</dbReference>